<organism evidence="3 4">
    <name type="scientific">Syntrophotalea carbinolica (strain DSM 2380 / NBRC 103641 / GraBd1)</name>
    <name type="common">Pelobacter carbinolicus</name>
    <dbReference type="NCBI Taxonomy" id="338963"/>
    <lineage>
        <taxon>Bacteria</taxon>
        <taxon>Pseudomonadati</taxon>
        <taxon>Thermodesulfobacteriota</taxon>
        <taxon>Desulfuromonadia</taxon>
        <taxon>Desulfuromonadales</taxon>
        <taxon>Syntrophotaleaceae</taxon>
        <taxon>Syntrophotalea</taxon>
    </lineage>
</organism>
<keyword evidence="1" id="KW-0472">Membrane</keyword>
<dbReference type="Gene3D" id="1.10.287.70">
    <property type="match status" value="1"/>
</dbReference>
<evidence type="ECO:0000313" key="4">
    <source>
        <dbReference type="Proteomes" id="UP000002534"/>
    </source>
</evidence>
<proteinExistence type="predicted"/>
<keyword evidence="4" id="KW-1185">Reference proteome</keyword>
<dbReference type="Pfam" id="PF07885">
    <property type="entry name" value="Ion_trans_2"/>
    <property type="match status" value="1"/>
</dbReference>
<keyword evidence="1" id="KW-1133">Transmembrane helix</keyword>
<dbReference type="SUPFAM" id="SSF81324">
    <property type="entry name" value="Voltage-gated potassium channels"/>
    <property type="match status" value="1"/>
</dbReference>
<evidence type="ECO:0000313" key="3">
    <source>
        <dbReference type="EMBL" id="ABA89769.1"/>
    </source>
</evidence>
<dbReference type="RefSeq" id="WP_011342305.1">
    <property type="nucleotide sequence ID" value="NC_007498.2"/>
</dbReference>
<dbReference type="KEGG" id="pca:Pcar_2531"/>
<accession>Q3A1I8</accession>
<feature type="transmembrane region" description="Helical" evidence="1">
    <location>
        <begin position="12"/>
        <end position="30"/>
    </location>
</feature>
<feature type="domain" description="Potassium channel" evidence="2">
    <location>
        <begin position="16"/>
        <end position="88"/>
    </location>
</feature>
<feature type="transmembrane region" description="Helical" evidence="1">
    <location>
        <begin position="65"/>
        <end position="89"/>
    </location>
</feature>
<dbReference type="EMBL" id="CP000142">
    <property type="protein sequence ID" value="ABA89769.1"/>
    <property type="molecule type" value="Genomic_DNA"/>
</dbReference>
<dbReference type="InterPro" id="IPR050721">
    <property type="entry name" value="Trk_Ktr_HKT_K-transport"/>
</dbReference>
<evidence type="ECO:0000256" key="1">
    <source>
        <dbReference type="SAM" id="Phobius"/>
    </source>
</evidence>
<dbReference type="OrthoDB" id="9799090at2"/>
<dbReference type="eggNOG" id="COG1226">
    <property type="taxonomic scope" value="Bacteria"/>
</dbReference>
<keyword evidence="1" id="KW-0812">Transmembrane</keyword>
<evidence type="ECO:0000259" key="2">
    <source>
        <dbReference type="Pfam" id="PF07885"/>
    </source>
</evidence>
<dbReference type="PANTHER" id="PTHR43833">
    <property type="entry name" value="POTASSIUM CHANNEL PROTEIN 2-RELATED-RELATED"/>
    <property type="match status" value="1"/>
</dbReference>
<dbReference type="STRING" id="338963.Pcar_2531"/>
<dbReference type="Proteomes" id="UP000002534">
    <property type="component" value="Chromosome"/>
</dbReference>
<reference evidence="3 4" key="2">
    <citation type="journal article" date="2012" name="BMC Genomics">
        <title>The genome of Pelobacter carbinolicus reveals surprising metabolic capabilities and physiological features.</title>
        <authorList>
            <person name="Aklujkar M."/>
            <person name="Haveman S.A."/>
            <person name="Didonato R.Jr."/>
            <person name="Chertkov O."/>
            <person name="Han C.S."/>
            <person name="Land M.L."/>
            <person name="Brown P."/>
            <person name="Lovley D.R."/>
        </authorList>
    </citation>
    <scope>NUCLEOTIDE SEQUENCE [LARGE SCALE GENOMIC DNA]</scope>
    <source>
        <strain evidence="4">DSM 2380 / NBRC 103641 / GraBd1</strain>
    </source>
</reference>
<dbReference type="AlphaFoldDB" id="Q3A1I8"/>
<reference evidence="4" key="1">
    <citation type="submission" date="2005-10" db="EMBL/GenBank/DDBJ databases">
        <title>Complete sequence of Pelobacter carbinolicus DSM 2380.</title>
        <authorList>
            <person name="Copeland A."/>
            <person name="Lucas S."/>
            <person name="Lapidus A."/>
            <person name="Barry K."/>
            <person name="Detter J.C."/>
            <person name="Glavina T."/>
            <person name="Hammon N."/>
            <person name="Israni S."/>
            <person name="Pitluck S."/>
            <person name="Chertkov O."/>
            <person name="Schmutz J."/>
            <person name="Larimer F."/>
            <person name="Land M."/>
            <person name="Kyrpides N."/>
            <person name="Ivanova N."/>
            <person name="Richardson P."/>
        </authorList>
    </citation>
    <scope>NUCLEOTIDE SEQUENCE [LARGE SCALE GENOMIC DNA]</scope>
    <source>
        <strain evidence="4">DSM 2380 / NBRC 103641 / GraBd1</strain>
    </source>
</reference>
<gene>
    <name evidence="3" type="ordered locus">Pcar_2531</name>
</gene>
<feature type="transmembrane region" description="Helical" evidence="1">
    <location>
        <begin position="36"/>
        <end position="53"/>
    </location>
</feature>
<protein>
    <submittedName>
        <fullName evidence="3">Ion channel, putative</fullName>
    </submittedName>
</protein>
<sequence>MHAAKERMRLRIYLAIFCSVMILGTVGFMFAEHLSVIDAIYFTIVTIATVGYGDISPATAGGKALAVVLIVTGVGTFVSTLAAATEVFLNRREYQTRQQKLQMIVGLYFSEAGCELLAHCARADYQRGFLEQRLAIDGSWLPKDFTRAQQALAAHAFEIQQGRFDLDSLRVLLNNQGPMLVRLLESPYLLEHETFTDLLLATLHLREELQHRQGFSQLPDSDLEHLAGDIRRVYQLATGQWLNYTQHLLNHYPFLYSLAVRTNPFVSEACPLVQAS</sequence>
<name>Q3A1I8_SYNC1</name>
<dbReference type="HOGENOM" id="CLU_087537_1_0_7"/>
<dbReference type="InterPro" id="IPR013099">
    <property type="entry name" value="K_chnl_dom"/>
</dbReference>